<comment type="catalytic activity">
    <reaction evidence="7 8">
        <text>L-glutamyl-tRNA(Gln) + L-glutamine + ATP + H2O = L-glutaminyl-tRNA(Gln) + L-glutamate + ADP + phosphate + H(+)</text>
        <dbReference type="Rhea" id="RHEA:17521"/>
        <dbReference type="Rhea" id="RHEA-COMP:9681"/>
        <dbReference type="Rhea" id="RHEA-COMP:9684"/>
        <dbReference type="ChEBI" id="CHEBI:15377"/>
        <dbReference type="ChEBI" id="CHEBI:15378"/>
        <dbReference type="ChEBI" id="CHEBI:29985"/>
        <dbReference type="ChEBI" id="CHEBI:30616"/>
        <dbReference type="ChEBI" id="CHEBI:43474"/>
        <dbReference type="ChEBI" id="CHEBI:58359"/>
        <dbReference type="ChEBI" id="CHEBI:78520"/>
        <dbReference type="ChEBI" id="CHEBI:78521"/>
        <dbReference type="ChEBI" id="CHEBI:456216"/>
        <dbReference type="EC" id="6.3.5.7"/>
    </reaction>
</comment>
<comment type="caution">
    <text evidence="10">The sequence shown here is derived from an EMBL/GenBank/DDBJ whole genome shotgun (WGS) entry which is preliminary data.</text>
</comment>
<evidence type="ECO:0000259" key="9">
    <source>
        <dbReference type="Pfam" id="PF01425"/>
    </source>
</evidence>
<dbReference type="HAMAP" id="MF_00120">
    <property type="entry name" value="GatA"/>
    <property type="match status" value="1"/>
</dbReference>
<dbReference type="InterPro" id="IPR020556">
    <property type="entry name" value="Amidase_CS"/>
</dbReference>
<evidence type="ECO:0000313" key="10">
    <source>
        <dbReference type="EMBL" id="MBI9000229.1"/>
    </source>
</evidence>
<dbReference type="InterPro" id="IPR004412">
    <property type="entry name" value="GatA"/>
</dbReference>
<proteinExistence type="inferred from homology"/>
<evidence type="ECO:0000256" key="8">
    <source>
        <dbReference type="HAMAP-Rule" id="MF_00120"/>
    </source>
</evidence>
<evidence type="ECO:0000256" key="1">
    <source>
        <dbReference type="ARBA" id="ARBA00008069"/>
    </source>
</evidence>
<feature type="domain" description="Amidase" evidence="9">
    <location>
        <begin position="35"/>
        <end position="485"/>
    </location>
</feature>
<dbReference type="EMBL" id="JAEIOT010000005">
    <property type="protein sequence ID" value="MBI9000229.1"/>
    <property type="molecule type" value="Genomic_DNA"/>
</dbReference>
<dbReference type="InterPro" id="IPR023631">
    <property type="entry name" value="Amidase_dom"/>
</dbReference>
<feature type="active site" description="Charge relay system" evidence="8">
    <location>
        <position position="91"/>
    </location>
</feature>
<sequence length="497" mass="52044">MTTDLRYTASGDELTRLTAAELAGKIHSREITSVEVTQAHLDRISAVDGEIHAFLHVGDEAALAAAADVDRVLDAGEEPASALAGVPLALKDVFTTTDAPTTCGSKMLEGYMSPYDATVTGRIRAAGIPILGKTNMDEFAMGSSTENSAYGPTRNPWDLERTAGGSGGGSAAALASGEAPLAIGTDTGGSIRQPAALTDTVGVKPTYGTVSRYGLVACASSLDQGGPTARTVLDTALLHEVIAGHDPFDATSVNRPVADVVGAARAGASGDLSGVRIGLVKQFDREGFQPGVLDSFHAAVEQLKSQGAEIVEVDCPHFDEALGAYYLILPCEVSSNLARFDGMRYGLREGDDGQHSAEEVMSLSRAAGFGPEVKRRILLGTYALSVGYYDAYYLQAQRVRSLIARDFTRAYERCDVLISPTTPTTAFKLGEKVSDPMAMYNFDLCTLPLNLAGVCGMSLPSGLAADTGLPVGLQIMAPAFADDRLYRVGAAFEAGRG</sequence>
<evidence type="ECO:0000256" key="4">
    <source>
        <dbReference type="ARBA" id="ARBA00022840"/>
    </source>
</evidence>
<keyword evidence="4 8" id="KW-0067">ATP-binding</keyword>
<keyword evidence="2 8" id="KW-0436">Ligase</keyword>
<evidence type="ECO:0000256" key="3">
    <source>
        <dbReference type="ARBA" id="ARBA00022741"/>
    </source>
</evidence>
<keyword evidence="3 8" id="KW-0547">Nucleotide-binding</keyword>
<evidence type="ECO:0000256" key="6">
    <source>
        <dbReference type="ARBA" id="ARBA00025295"/>
    </source>
</evidence>
<comment type="subunit">
    <text evidence="8">Heterotrimer of A, B and C subunits.</text>
</comment>
<name>A0ABS0VV91_9CORY</name>
<dbReference type="PROSITE" id="PS00571">
    <property type="entry name" value="AMIDASES"/>
    <property type="match status" value="1"/>
</dbReference>
<dbReference type="Pfam" id="PF01425">
    <property type="entry name" value="Amidase"/>
    <property type="match status" value="1"/>
</dbReference>
<dbReference type="InterPro" id="IPR036928">
    <property type="entry name" value="AS_sf"/>
</dbReference>
<feature type="active site" description="Charge relay system" evidence="8">
    <location>
        <position position="166"/>
    </location>
</feature>
<dbReference type="Proteomes" id="UP000625574">
    <property type="component" value="Unassembled WGS sequence"/>
</dbReference>
<dbReference type="PANTHER" id="PTHR11895">
    <property type="entry name" value="TRANSAMIDASE"/>
    <property type="match status" value="1"/>
</dbReference>
<reference evidence="10 11" key="1">
    <citation type="submission" date="2020-12" db="EMBL/GenBank/DDBJ databases">
        <title>Genome public.</title>
        <authorList>
            <person name="Sun Q."/>
        </authorList>
    </citation>
    <scope>NUCLEOTIDE SEQUENCE [LARGE SCALE GENOMIC DNA]</scope>
    <source>
        <strain evidence="10 11">CCM 8864</strain>
    </source>
</reference>
<comment type="function">
    <text evidence="6 8">Allows the formation of correctly charged Gln-tRNA(Gln) through the transamidation of misacylated Glu-tRNA(Gln) in organisms which lack glutaminyl-tRNA synthetase. The reaction takes place in the presence of glutamine and ATP through an activated gamma-phospho-Glu-tRNA(Gln).</text>
</comment>
<keyword evidence="5 8" id="KW-0648">Protein biosynthesis</keyword>
<accession>A0ABS0VV91</accession>
<protein>
    <recommendedName>
        <fullName evidence="8">Glutamyl-tRNA(Gln) amidotransferase subunit A</fullName>
        <shortName evidence="8">Glu-ADT subunit A</shortName>
        <ecNumber evidence="8">6.3.5.7</ecNumber>
    </recommendedName>
</protein>
<gene>
    <name evidence="8 10" type="primary">gatA</name>
    <name evidence="10" type="ORF">JDV76_04480</name>
</gene>
<dbReference type="PANTHER" id="PTHR11895:SF151">
    <property type="entry name" value="GLUTAMYL-TRNA(GLN) AMIDOTRANSFERASE SUBUNIT A"/>
    <property type="match status" value="1"/>
</dbReference>
<dbReference type="RefSeq" id="WP_198735672.1">
    <property type="nucleotide sequence ID" value="NZ_JAEIOT010000005.1"/>
</dbReference>
<comment type="similarity">
    <text evidence="1 8">Belongs to the amidase family. GatA subfamily.</text>
</comment>
<dbReference type="NCBIfam" id="TIGR00132">
    <property type="entry name" value="gatA"/>
    <property type="match status" value="1"/>
</dbReference>
<evidence type="ECO:0000256" key="2">
    <source>
        <dbReference type="ARBA" id="ARBA00022598"/>
    </source>
</evidence>
<dbReference type="Gene3D" id="3.90.1300.10">
    <property type="entry name" value="Amidase signature (AS) domain"/>
    <property type="match status" value="1"/>
</dbReference>
<evidence type="ECO:0000256" key="7">
    <source>
        <dbReference type="ARBA" id="ARBA00047407"/>
    </source>
</evidence>
<evidence type="ECO:0000313" key="11">
    <source>
        <dbReference type="Proteomes" id="UP000625574"/>
    </source>
</evidence>
<keyword evidence="11" id="KW-1185">Reference proteome</keyword>
<dbReference type="InterPro" id="IPR000120">
    <property type="entry name" value="Amidase"/>
</dbReference>
<organism evidence="10 11">
    <name type="scientific">Corynebacterium marambiense</name>
    <dbReference type="NCBI Taxonomy" id="2765364"/>
    <lineage>
        <taxon>Bacteria</taxon>
        <taxon>Bacillati</taxon>
        <taxon>Actinomycetota</taxon>
        <taxon>Actinomycetes</taxon>
        <taxon>Mycobacteriales</taxon>
        <taxon>Corynebacteriaceae</taxon>
        <taxon>Corynebacterium</taxon>
    </lineage>
</organism>
<evidence type="ECO:0000256" key="5">
    <source>
        <dbReference type="ARBA" id="ARBA00022917"/>
    </source>
</evidence>
<dbReference type="GO" id="GO:0050567">
    <property type="term" value="F:glutaminyl-tRNA synthase (glutamine-hydrolyzing) activity"/>
    <property type="evidence" value="ECO:0007669"/>
    <property type="project" value="UniProtKB-EC"/>
</dbReference>
<dbReference type="EC" id="6.3.5.7" evidence="8"/>
<feature type="active site" description="Acyl-ester intermediate" evidence="8">
    <location>
        <position position="190"/>
    </location>
</feature>
<dbReference type="SUPFAM" id="SSF75304">
    <property type="entry name" value="Amidase signature (AS) enzymes"/>
    <property type="match status" value="1"/>
</dbReference>